<feature type="region of interest" description="Disordered" evidence="1">
    <location>
        <begin position="1"/>
        <end position="20"/>
    </location>
</feature>
<keyword evidence="3" id="KW-1185">Reference proteome</keyword>
<gene>
    <name evidence="2" type="ORF">NP233_g4224</name>
</gene>
<accession>A0AAD5VV30</accession>
<organism evidence="2 3">
    <name type="scientific">Leucocoprinus birnbaumii</name>
    <dbReference type="NCBI Taxonomy" id="56174"/>
    <lineage>
        <taxon>Eukaryota</taxon>
        <taxon>Fungi</taxon>
        <taxon>Dikarya</taxon>
        <taxon>Basidiomycota</taxon>
        <taxon>Agaricomycotina</taxon>
        <taxon>Agaricomycetes</taxon>
        <taxon>Agaricomycetidae</taxon>
        <taxon>Agaricales</taxon>
        <taxon>Agaricineae</taxon>
        <taxon>Agaricaceae</taxon>
        <taxon>Leucocoprinus</taxon>
    </lineage>
</organism>
<protein>
    <submittedName>
        <fullName evidence="2">Uncharacterized protein</fullName>
    </submittedName>
</protein>
<dbReference type="EMBL" id="JANIEX010000223">
    <property type="protein sequence ID" value="KAJ3570698.1"/>
    <property type="molecule type" value="Genomic_DNA"/>
</dbReference>
<dbReference type="AlphaFoldDB" id="A0AAD5VV30"/>
<dbReference type="Proteomes" id="UP001213000">
    <property type="component" value="Unassembled WGS sequence"/>
</dbReference>
<proteinExistence type="predicted"/>
<sequence>MEMDAMYEASSGSEESEGFDRFRRNSRVDRKRHPASSYVASIKWFNFRRAMANLEDDPRKLHEPLHELGIQRNPKMPVRWNLIFFELVLISGDRGRKADASSMSEKITTGGWSKTIPSSSELRRDLRVTAQAGDAITNPEKSGGW</sequence>
<reference evidence="2" key="1">
    <citation type="submission" date="2022-07" db="EMBL/GenBank/DDBJ databases">
        <title>Genome Sequence of Leucocoprinus birnbaumii.</title>
        <authorList>
            <person name="Buettner E."/>
        </authorList>
    </citation>
    <scope>NUCLEOTIDE SEQUENCE</scope>
    <source>
        <strain evidence="2">VT141</strain>
    </source>
</reference>
<comment type="caution">
    <text evidence="2">The sequence shown here is derived from an EMBL/GenBank/DDBJ whole genome shotgun (WGS) entry which is preliminary data.</text>
</comment>
<evidence type="ECO:0000313" key="2">
    <source>
        <dbReference type="EMBL" id="KAJ3570698.1"/>
    </source>
</evidence>
<evidence type="ECO:0000313" key="3">
    <source>
        <dbReference type="Proteomes" id="UP001213000"/>
    </source>
</evidence>
<name>A0AAD5VV30_9AGAR</name>
<evidence type="ECO:0000256" key="1">
    <source>
        <dbReference type="SAM" id="MobiDB-lite"/>
    </source>
</evidence>